<reference evidence="5" key="2">
    <citation type="submission" date="2025-08" db="UniProtKB">
        <authorList>
            <consortium name="RefSeq"/>
        </authorList>
    </citation>
    <scope>IDENTIFICATION</scope>
    <source>
        <tissue evidence="5">Leaf</tissue>
    </source>
</reference>
<feature type="compositionally biased region" description="Basic and acidic residues" evidence="1">
    <location>
        <begin position="408"/>
        <end position="430"/>
    </location>
</feature>
<name>A0A6J0MQ22_RAPSA</name>
<evidence type="ECO:0000313" key="4">
    <source>
        <dbReference type="Proteomes" id="UP000504610"/>
    </source>
</evidence>
<feature type="compositionally biased region" description="Basic and acidic residues" evidence="1">
    <location>
        <begin position="505"/>
        <end position="514"/>
    </location>
</feature>
<dbReference type="KEGG" id="rsz:108844828"/>
<dbReference type="AlphaFoldDB" id="A0A6J0MQ22"/>
<feature type="domain" description="Zinc knuckle CX2CX4HX4C" evidence="3">
    <location>
        <begin position="173"/>
        <end position="220"/>
    </location>
</feature>
<organism evidence="4 5">
    <name type="scientific">Raphanus sativus</name>
    <name type="common">Radish</name>
    <name type="synonym">Raphanus raphanistrum var. sativus</name>
    <dbReference type="NCBI Taxonomy" id="3726"/>
    <lineage>
        <taxon>Eukaryota</taxon>
        <taxon>Viridiplantae</taxon>
        <taxon>Streptophyta</taxon>
        <taxon>Embryophyta</taxon>
        <taxon>Tracheophyta</taxon>
        <taxon>Spermatophyta</taxon>
        <taxon>Magnoliopsida</taxon>
        <taxon>eudicotyledons</taxon>
        <taxon>Gunneridae</taxon>
        <taxon>Pentapetalae</taxon>
        <taxon>rosids</taxon>
        <taxon>malvids</taxon>
        <taxon>Brassicales</taxon>
        <taxon>Brassicaceae</taxon>
        <taxon>Brassiceae</taxon>
        <taxon>Raphanus</taxon>
    </lineage>
</organism>
<sequence>MSNAMDKAMMALSLNEEDAQFEMSNLPQFRSSERNVRSLIGRILNPDCQKMSRLIHEMPRKWQKEGRVRGVALSQERFQFFFDKEQDLLDVLEKGVHISNEWALAIERWVENPPADYLQFINIWVQIRDIPVNYYTEKAITALGEKCLGEVKVVAFDPDRPQIHDYVRVLVRFDVSRPLRKTKVINLPEGGTATVRFNYERIQKRCYECQRLNHAKEVCPILVRQRRESALERRPKILKEKADAERLLQPQDPLYGVLSEAQVGIDPQTGRRRISEEVLEEMRRYLLMATEEDRLVRIDRIQSSIAETEKDPMLQKTVLRLEAPPVFTKDIEKGKGRIFDFDLNEAAASRYHGKGGQGEGKLMASAFRAFRSEERAGPVERVNVDQRLSNQDANNWKMAKTWSSTASDRAEPLKRCRSLGDKRNPTEHGFEFSSSLPSGICRKQTKPRRRPHIRKRQASKAKGSSALQDLYGKEGSGSGVGSKRKGQEAAVDTQIAGKMKVARVIPHEGSPRSQ</sequence>
<feature type="domain" description="DUF4283" evidence="2">
    <location>
        <begin position="32"/>
        <end position="112"/>
    </location>
</feature>
<dbReference type="Pfam" id="PF14392">
    <property type="entry name" value="zf-CCHC_4"/>
    <property type="match status" value="1"/>
</dbReference>
<dbReference type="InterPro" id="IPR025836">
    <property type="entry name" value="Zn_knuckle_CX2CX4HX4C"/>
</dbReference>
<evidence type="ECO:0000256" key="1">
    <source>
        <dbReference type="SAM" id="MobiDB-lite"/>
    </source>
</evidence>
<gene>
    <name evidence="5" type="primary">LOC108844828</name>
</gene>
<reference evidence="4" key="1">
    <citation type="journal article" date="2019" name="Database">
        <title>The radish genome database (RadishGD): an integrated information resource for radish genomics.</title>
        <authorList>
            <person name="Yu H.J."/>
            <person name="Baek S."/>
            <person name="Lee Y.J."/>
            <person name="Cho A."/>
            <person name="Mun J.H."/>
        </authorList>
    </citation>
    <scope>NUCLEOTIDE SEQUENCE [LARGE SCALE GENOMIC DNA]</scope>
    <source>
        <strain evidence="4">cv. WK10039</strain>
    </source>
</reference>
<dbReference type="PANTHER" id="PTHR31286:SF178">
    <property type="entry name" value="DUF4283 DOMAIN-CONTAINING PROTEIN"/>
    <property type="match status" value="1"/>
</dbReference>
<feature type="compositionally biased region" description="Basic residues" evidence="1">
    <location>
        <begin position="443"/>
        <end position="459"/>
    </location>
</feature>
<proteinExistence type="predicted"/>
<keyword evidence="4" id="KW-1185">Reference proteome</keyword>
<dbReference type="RefSeq" id="XP_018473621.2">
    <property type="nucleotide sequence ID" value="XM_018618119.2"/>
</dbReference>
<feature type="region of interest" description="Disordered" evidence="1">
    <location>
        <begin position="401"/>
        <end position="514"/>
    </location>
</feature>
<dbReference type="GeneID" id="108844828"/>
<evidence type="ECO:0000259" key="3">
    <source>
        <dbReference type="Pfam" id="PF14392"/>
    </source>
</evidence>
<accession>A0A6J0MQ22</accession>
<dbReference type="Proteomes" id="UP000504610">
    <property type="component" value="Chromosome 3"/>
</dbReference>
<dbReference type="InterPro" id="IPR040256">
    <property type="entry name" value="At4g02000-like"/>
</dbReference>
<dbReference type="PANTHER" id="PTHR31286">
    <property type="entry name" value="GLYCINE-RICH CELL WALL STRUCTURAL PROTEIN 1.8-LIKE"/>
    <property type="match status" value="1"/>
</dbReference>
<evidence type="ECO:0000259" key="2">
    <source>
        <dbReference type="Pfam" id="PF14111"/>
    </source>
</evidence>
<evidence type="ECO:0000313" key="5">
    <source>
        <dbReference type="RefSeq" id="XP_018473621.2"/>
    </source>
</evidence>
<protein>
    <submittedName>
        <fullName evidence="5">Uncharacterized protein LOC108844828</fullName>
    </submittedName>
</protein>
<dbReference type="InterPro" id="IPR025558">
    <property type="entry name" value="DUF4283"/>
</dbReference>
<dbReference type="OrthoDB" id="1083658at2759"/>
<dbReference type="Pfam" id="PF14111">
    <property type="entry name" value="DUF4283"/>
    <property type="match status" value="1"/>
</dbReference>